<evidence type="ECO:0000256" key="3">
    <source>
        <dbReference type="ARBA" id="ARBA00023125"/>
    </source>
</evidence>
<evidence type="ECO:0000256" key="1">
    <source>
        <dbReference type="ARBA" id="ARBA00009437"/>
    </source>
</evidence>
<dbReference type="InterPro" id="IPR036388">
    <property type="entry name" value="WH-like_DNA-bd_sf"/>
</dbReference>
<keyword evidence="2" id="KW-0805">Transcription regulation</keyword>
<dbReference type="OrthoDB" id="9774011at2"/>
<sequence length="297" mass="33425">MKSNPDPLSIDFAALRTLRLVHGYRSFSRAAETLNINQSTVSYTIDRLRRAFGDPLFVRQGGRMVSTERCEEIVATSSRMLDEVLQLAEPRAFDPGEAEAEITISCNYYERATILPQLMRNLRRSAPGLRISILTSTVEGKQHLDRGESDLLIGPVRIEGSNYFRRTLLSEHAVMVMARDAPPDRMPRSEAEFLAVPQVVVNYGDSWRSRFLMEIAAAGKSLNQVMSIPSPATLPELLEGTDMIATLPSRLAEHFKDRVQAAPCPFPGQFEIDLTWTSRTHHSAMHVWLRDQIARVC</sequence>
<evidence type="ECO:0000313" key="9">
    <source>
        <dbReference type="Proteomes" id="UP001218364"/>
    </source>
</evidence>
<dbReference type="Gene3D" id="1.10.10.10">
    <property type="entry name" value="Winged helix-like DNA-binding domain superfamily/Winged helix DNA-binding domain"/>
    <property type="match status" value="1"/>
</dbReference>
<dbReference type="PRINTS" id="PR00039">
    <property type="entry name" value="HTHLYSR"/>
</dbReference>
<dbReference type="InterPro" id="IPR050389">
    <property type="entry name" value="LysR-type_TF"/>
</dbReference>
<organism evidence="6 8">
    <name type="scientific">Phaeobacter gallaeciensis</name>
    <dbReference type="NCBI Taxonomy" id="60890"/>
    <lineage>
        <taxon>Bacteria</taxon>
        <taxon>Pseudomonadati</taxon>
        <taxon>Pseudomonadota</taxon>
        <taxon>Alphaproteobacteria</taxon>
        <taxon>Rhodobacterales</taxon>
        <taxon>Roseobacteraceae</taxon>
        <taxon>Phaeobacter</taxon>
    </lineage>
</organism>
<dbReference type="Gene3D" id="3.40.190.10">
    <property type="entry name" value="Periplasmic binding protein-like II"/>
    <property type="match status" value="2"/>
</dbReference>
<evidence type="ECO:0000313" key="7">
    <source>
        <dbReference type="EMBL" id="MDE4166307.1"/>
    </source>
</evidence>
<comment type="similarity">
    <text evidence="1">Belongs to the LysR transcriptional regulatory family.</text>
</comment>
<dbReference type="InterPro" id="IPR037402">
    <property type="entry name" value="YidZ_PBP2"/>
</dbReference>
<name>A0A1B0ZWB8_9RHOB</name>
<accession>A0A1B0ZWB8</accession>
<dbReference type="PANTHER" id="PTHR30118">
    <property type="entry name" value="HTH-TYPE TRANSCRIPTIONAL REGULATOR LEUO-RELATED"/>
    <property type="match status" value="1"/>
</dbReference>
<dbReference type="PATRIC" id="fig|60890.4.peg.3356"/>
<keyword evidence="3" id="KW-0238">DNA-binding</keyword>
<gene>
    <name evidence="6" type="ORF">JL2886_03444</name>
    <name evidence="7" type="ORF">PXK24_11435</name>
</gene>
<dbReference type="PROSITE" id="PS50931">
    <property type="entry name" value="HTH_LYSR"/>
    <property type="match status" value="1"/>
</dbReference>
<evidence type="ECO:0000256" key="2">
    <source>
        <dbReference type="ARBA" id="ARBA00023015"/>
    </source>
</evidence>
<dbReference type="InterPro" id="IPR036390">
    <property type="entry name" value="WH_DNA-bd_sf"/>
</dbReference>
<evidence type="ECO:0000313" key="8">
    <source>
        <dbReference type="Proteomes" id="UP000092565"/>
    </source>
</evidence>
<dbReference type="InterPro" id="IPR000847">
    <property type="entry name" value="LysR_HTH_N"/>
</dbReference>
<protein>
    <submittedName>
        <fullName evidence="7">LysR family transcriptional regulator</fullName>
    </submittedName>
</protein>
<dbReference type="RefSeq" id="WP_065272994.1">
    <property type="nucleotide sequence ID" value="NZ_CP015124.1"/>
</dbReference>
<dbReference type="Proteomes" id="UP000092565">
    <property type="component" value="Chromosome"/>
</dbReference>
<dbReference type="AlphaFoldDB" id="A0A1B0ZWB8"/>
<dbReference type="SUPFAM" id="SSF46785">
    <property type="entry name" value="Winged helix' DNA-binding domain"/>
    <property type="match status" value="1"/>
</dbReference>
<proteinExistence type="inferred from homology"/>
<keyword evidence="4" id="KW-0804">Transcription</keyword>
<reference evidence="6 8" key="1">
    <citation type="submission" date="2016-04" db="EMBL/GenBank/DDBJ databases">
        <authorList>
            <person name="Evans L.H."/>
            <person name="Alamgir A."/>
            <person name="Owens N."/>
            <person name="Weber N.D."/>
            <person name="Virtaneva K."/>
            <person name="Barbian K."/>
            <person name="Babar A."/>
            <person name="Rosenke K."/>
        </authorList>
    </citation>
    <scope>NUCLEOTIDE SEQUENCE [LARGE SCALE GENOMIC DNA]</scope>
    <source>
        <strain evidence="6 8">JL2886</strain>
    </source>
</reference>
<dbReference type="Pfam" id="PF03466">
    <property type="entry name" value="LysR_substrate"/>
    <property type="match status" value="1"/>
</dbReference>
<dbReference type="EMBL" id="CP015124">
    <property type="protein sequence ID" value="ANP38321.1"/>
    <property type="molecule type" value="Genomic_DNA"/>
</dbReference>
<feature type="domain" description="HTH lysR-type" evidence="5">
    <location>
        <begin position="10"/>
        <end position="67"/>
    </location>
</feature>
<dbReference type="SUPFAM" id="SSF53850">
    <property type="entry name" value="Periplasmic binding protein-like II"/>
    <property type="match status" value="1"/>
</dbReference>
<evidence type="ECO:0000256" key="4">
    <source>
        <dbReference type="ARBA" id="ARBA00023163"/>
    </source>
</evidence>
<dbReference type="Pfam" id="PF00126">
    <property type="entry name" value="HTH_1"/>
    <property type="match status" value="1"/>
</dbReference>
<dbReference type="Proteomes" id="UP001218364">
    <property type="component" value="Unassembled WGS sequence"/>
</dbReference>
<dbReference type="PANTHER" id="PTHR30118:SF6">
    <property type="entry name" value="HTH-TYPE TRANSCRIPTIONAL REGULATOR LEUO"/>
    <property type="match status" value="1"/>
</dbReference>
<dbReference type="GO" id="GO:0003677">
    <property type="term" value="F:DNA binding"/>
    <property type="evidence" value="ECO:0007669"/>
    <property type="project" value="UniProtKB-KW"/>
</dbReference>
<dbReference type="InterPro" id="IPR005119">
    <property type="entry name" value="LysR_subst-bd"/>
</dbReference>
<dbReference type="CDD" id="cd08417">
    <property type="entry name" value="PBP2_Nitroaromatics_like"/>
    <property type="match status" value="1"/>
</dbReference>
<dbReference type="GO" id="GO:0003700">
    <property type="term" value="F:DNA-binding transcription factor activity"/>
    <property type="evidence" value="ECO:0007669"/>
    <property type="project" value="InterPro"/>
</dbReference>
<reference evidence="7 9" key="2">
    <citation type="submission" date="2023-02" db="EMBL/GenBank/DDBJ databases">
        <title>Population genomics of bacteria associated with diatom.</title>
        <authorList>
            <person name="Xie J."/>
            <person name="Wang H."/>
        </authorList>
    </citation>
    <scope>NUCLEOTIDE SEQUENCE [LARGE SCALE GENOMIC DNA]</scope>
    <source>
        <strain evidence="7 9">PT47_8</strain>
    </source>
</reference>
<evidence type="ECO:0000313" key="6">
    <source>
        <dbReference type="EMBL" id="ANP38321.1"/>
    </source>
</evidence>
<evidence type="ECO:0000259" key="5">
    <source>
        <dbReference type="PROSITE" id="PS50931"/>
    </source>
</evidence>
<keyword evidence="8" id="KW-1185">Reference proteome</keyword>
<dbReference type="EMBL" id="JARCJK010000005">
    <property type="protein sequence ID" value="MDE4166307.1"/>
    <property type="molecule type" value="Genomic_DNA"/>
</dbReference>